<evidence type="ECO:0000256" key="4">
    <source>
        <dbReference type="ARBA" id="ARBA00023054"/>
    </source>
</evidence>
<feature type="coiled-coil region" evidence="8">
    <location>
        <begin position="426"/>
        <end position="460"/>
    </location>
</feature>
<dbReference type="GO" id="GO:0005524">
    <property type="term" value="F:ATP binding"/>
    <property type="evidence" value="ECO:0007669"/>
    <property type="project" value="UniProtKB-UniRule"/>
</dbReference>
<protein>
    <recommendedName>
        <fullName evidence="7">Kinesin-like protein</fullName>
    </recommendedName>
</protein>
<evidence type="ECO:0000256" key="9">
    <source>
        <dbReference type="SAM" id="MobiDB-lite"/>
    </source>
</evidence>
<reference evidence="11" key="3">
    <citation type="submission" date="2015-02" db="UniProtKB">
        <authorList>
            <consortium name="EnsemblProtists"/>
        </authorList>
    </citation>
    <scope>IDENTIFICATION</scope>
    <source>
        <strain evidence="11">DAOM BR144</strain>
    </source>
</reference>
<evidence type="ECO:0000256" key="6">
    <source>
        <dbReference type="PROSITE-ProRule" id="PRU00283"/>
    </source>
</evidence>
<evidence type="ECO:0000313" key="12">
    <source>
        <dbReference type="Proteomes" id="UP000019132"/>
    </source>
</evidence>
<dbReference type="PROSITE" id="PS50067">
    <property type="entry name" value="KINESIN_MOTOR_2"/>
    <property type="match status" value="1"/>
</dbReference>
<proteinExistence type="inferred from homology"/>
<feature type="coiled-coil region" evidence="8">
    <location>
        <begin position="499"/>
        <end position="558"/>
    </location>
</feature>
<feature type="domain" description="Kinesin motor" evidence="10">
    <location>
        <begin position="18"/>
        <end position="407"/>
    </location>
</feature>
<evidence type="ECO:0000256" key="3">
    <source>
        <dbReference type="ARBA" id="ARBA00022840"/>
    </source>
</evidence>
<dbReference type="STRING" id="431595.K3WKQ5"/>
<evidence type="ECO:0000259" key="10">
    <source>
        <dbReference type="PROSITE" id="PS50067"/>
    </source>
</evidence>
<dbReference type="Pfam" id="PF00225">
    <property type="entry name" value="Kinesin"/>
    <property type="match status" value="1"/>
</dbReference>
<keyword evidence="12" id="KW-1185">Reference proteome</keyword>
<feature type="region of interest" description="Disordered" evidence="9">
    <location>
        <begin position="474"/>
        <end position="495"/>
    </location>
</feature>
<dbReference type="EnsemblProtists" id="PYU1_T005547">
    <property type="protein sequence ID" value="PYU1_T005547"/>
    <property type="gene ID" value="PYU1_G005536"/>
</dbReference>
<dbReference type="PROSITE" id="PS00411">
    <property type="entry name" value="KINESIN_MOTOR_1"/>
    <property type="match status" value="1"/>
</dbReference>
<evidence type="ECO:0000256" key="8">
    <source>
        <dbReference type="SAM" id="Coils"/>
    </source>
</evidence>
<dbReference type="InterPro" id="IPR027640">
    <property type="entry name" value="Kinesin-like_fam"/>
</dbReference>
<evidence type="ECO:0000256" key="5">
    <source>
        <dbReference type="ARBA" id="ARBA00023175"/>
    </source>
</evidence>
<name>K3WKQ5_GLOUD</name>
<accession>K3WKQ5</accession>
<dbReference type="eggNOG" id="KOG0242">
    <property type="taxonomic scope" value="Eukaryota"/>
</dbReference>
<dbReference type="HOGENOM" id="CLU_389103_0_0_1"/>
<keyword evidence="5 6" id="KW-0505">Motor protein</keyword>
<dbReference type="PANTHER" id="PTHR47968:SF13">
    <property type="entry name" value="KINESIN-LIKE PROTEIN KIF19 ISOFORM X1"/>
    <property type="match status" value="1"/>
</dbReference>
<keyword evidence="2 6" id="KW-0547">Nucleotide-binding</keyword>
<dbReference type="SMART" id="SM00129">
    <property type="entry name" value="KISc"/>
    <property type="match status" value="1"/>
</dbReference>
<dbReference type="InterPro" id="IPR001752">
    <property type="entry name" value="Kinesin_motor_dom"/>
</dbReference>
<comment type="similarity">
    <text evidence="6 7">Belongs to the TRAFAC class myosin-kinesin ATPase superfamily. Kinesin family.</text>
</comment>
<dbReference type="GO" id="GO:0008017">
    <property type="term" value="F:microtubule binding"/>
    <property type="evidence" value="ECO:0007669"/>
    <property type="project" value="InterPro"/>
</dbReference>
<dbReference type="AlphaFoldDB" id="K3WKQ5"/>
<evidence type="ECO:0000313" key="11">
    <source>
        <dbReference type="EnsemblProtists" id="PYU1_T005547"/>
    </source>
</evidence>
<dbReference type="GO" id="GO:0005874">
    <property type="term" value="C:microtubule"/>
    <property type="evidence" value="ECO:0007669"/>
    <property type="project" value="UniProtKB-KW"/>
</dbReference>
<reference evidence="12" key="2">
    <citation type="submission" date="2010-04" db="EMBL/GenBank/DDBJ databases">
        <authorList>
            <person name="Buell R."/>
            <person name="Hamilton J."/>
            <person name="Hostetler J."/>
        </authorList>
    </citation>
    <scope>NUCLEOTIDE SEQUENCE [LARGE SCALE GENOMIC DNA]</scope>
    <source>
        <strain evidence="12">DAOM:BR144</strain>
    </source>
</reference>
<keyword evidence="3 6" id="KW-0067">ATP-binding</keyword>
<dbReference type="Gene3D" id="3.40.850.10">
    <property type="entry name" value="Kinesin motor domain"/>
    <property type="match status" value="1"/>
</dbReference>
<dbReference type="InParanoid" id="K3WKQ5"/>
<evidence type="ECO:0000256" key="2">
    <source>
        <dbReference type="ARBA" id="ARBA00022741"/>
    </source>
</evidence>
<dbReference type="VEuPathDB" id="FungiDB:PYU1_G005536"/>
<keyword evidence="1 7" id="KW-0493">Microtubule</keyword>
<sequence length="710" mass="79190">MAVDAFNESAVDDESTSGMLVAVRLRPLTGGERRLGHRECCRVVGDQAVVIEKFGTPNGHLKSQQSSTKEYAFDIAFPETASQDEVYAKTVMDIVPTILNGYHATIFAYGATGAGKTHTMMGSERDGIGELEDFNDAAFEVDGIIPHALADIFSLIQHRKQEEAILKLSQGSAFEWKVLISYLEVYNEQIRDLLQPSPTPLALREDQARGIVHVAGLHHEEAHSVGEVLQLLRRGNRNRKTEPTAANVVSSRSHAVIQVIIRHTTTTMLSGSNPRKSIVEGKLSLIDLAGSERASTTQNRGMRLTEGANINKSLLALANCINSLTAQTKMLVRSTSLESIDGNRRLLEQRSRLKTKVQYRDSKLTHLLKNSLEGDCRLVMIANVNPSHACFDESHNTLKYANRAKNIKIRPKMHVTTAEMTYHQRIEKLEKENIQLRIALSEAQQEMEQVSISKRKISNQDDISPMTFKKFKNFPWGEDEGSRGPNQVDADPENKSSELGILHVTIQKLEEEKAVLKNEMVGLRSVNQTLLARAIKAEAELKQKLEEVNALRQQERRKTLDPKSETFLSRVKRADPVLKKAAIREPVPQTHLRRPQTDGPRSLRVPVAPVEVPPAPKSAPAASNRSARRESLIPRLPRSNPQNAHPVKKDINTTSNQNLPPKETSSWLKATMKNVTFQPPPARPSGPAQINRRHSTSAADFKRRPASMRF</sequence>
<dbReference type="EMBL" id="GL376633">
    <property type="status" value="NOT_ANNOTATED_CDS"/>
    <property type="molecule type" value="Genomic_DNA"/>
</dbReference>
<dbReference type="SUPFAM" id="SSF52540">
    <property type="entry name" value="P-loop containing nucleoside triphosphate hydrolases"/>
    <property type="match status" value="1"/>
</dbReference>
<feature type="region of interest" description="Disordered" evidence="9">
    <location>
        <begin position="584"/>
        <end position="710"/>
    </location>
</feature>
<dbReference type="PRINTS" id="PR00380">
    <property type="entry name" value="KINESINHEAVY"/>
</dbReference>
<dbReference type="GO" id="GO:0003777">
    <property type="term" value="F:microtubule motor activity"/>
    <property type="evidence" value="ECO:0007669"/>
    <property type="project" value="InterPro"/>
</dbReference>
<dbReference type="PANTHER" id="PTHR47968">
    <property type="entry name" value="CENTROMERE PROTEIN E"/>
    <property type="match status" value="1"/>
</dbReference>
<dbReference type="InterPro" id="IPR019821">
    <property type="entry name" value="Kinesin_motor_CS"/>
</dbReference>
<dbReference type="GO" id="GO:0007018">
    <property type="term" value="P:microtubule-based movement"/>
    <property type="evidence" value="ECO:0007669"/>
    <property type="project" value="InterPro"/>
</dbReference>
<keyword evidence="4 8" id="KW-0175">Coiled coil</keyword>
<reference evidence="12" key="1">
    <citation type="journal article" date="2010" name="Genome Biol.">
        <title>Genome sequence of the necrotrophic plant pathogen Pythium ultimum reveals original pathogenicity mechanisms and effector repertoire.</title>
        <authorList>
            <person name="Levesque C.A."/>
            <person name="Brouwer H."/>
            <person name="Cano L."/>
            <person name="Hamilton J.P."/>
            <person name="Holt C."/>
            <person name="Huitema E."/>
            <person name="Raffaele S."/>
            <person name="Robideau G.P."/>
            <person name="Thines M."/>
            <person name="Win J."/>
            <person name="Zerillo M.M."/>
            <person name="Beakes G.W."/>
            <person name="Boore J.L."/>
            <person name="Busam D."/>
            <person name="Dumas B."/>
            <person name="Ferriera S."/>
            <person name="Fuerstenberg S.I."/>
            <person name="Gachon C.M."/>
            <person name="Gaulin E."/>
            <person name="Govers F."/>
            <person name="Grenville-Briggs L."/>
            <person name="Horner N."/>
            <person name="Hostetler J."/>
            <person name="Jiang R.H."/>
            <person name="Johnson J."/>
            <person name="Krajaejun T."/>
            <person name="Lin H."/>
            <person name="Meijer H.J."/>
            <person name="Moore B."/>
            <person name="Morris P."/>
            <person name="Phuntmart V."/>
            <person name="Puiu D."/>
            <person name="Shetty J."/>
            <person name="Stajich J.E."/>
            <person name="Tripathy S."/>
            <person name="Wawra S."/>
            <person name="van West P."/>
            <person name="Whitty B.R."/>
            <person name="Coutinho P.M."/>
            <person name="Henrissat B."/>
            <person name="Martin F."/>
            <person name="Thomas P.D."/>
            <person name="Tyler B.M."/>
            <person name="De Vries R.P."/>
            <person name="Kamoun S."/>
            <person name="Yandell M."/>
            <person name="Tisserat N."/>
            <person name="Buell C.R."/>
        </authorList>
    </citation>
    <scope>NUCLEOTIDE SEQUENCE</scope>
    <source>
        <strain evidence="12">DAOM:BR144</strain>
    </source>
</reference>
<feature type="compositionally biased region" description="Polar residues" evidence="9">
    <location>
        <begin position="652"/>
        <end position="677"/>
    </location>
</feature>
<dbReference type="InterPro" id="IPR027417">
    <property type="entry name" value="P-loop_NTPase"/>
</dbReference>
<dbReference type="InterPro" id="IPR036961">
    <property type="entry name" value="Kinesin_motor_dom_sf"/>
</dbReference>
<organism evidence="11 12">
    <name type="scientific">Globisporangium ultimum (strain ATCC 200006 / CBS 805.95 / DAOM BR144)</name>
    <name type="common">Pythium ultimum</name>
    <dbReference type="NCBI Taxonomy" id="431595"/>
    <lineage>
        <taxon>Eukaryota</taxon>
        <taxon>Sar</taxon>
        <taxon>Stramenopiles</taxon>
        <taxon>Oomycota</taxon>
        <taxon>Peronosporomycetes</taxon>
        <taxon>Pythiales</taxon>
        <taxon>Pythiaceae</taxon>
        <taxon>Globisporangium</taxon>
    </lineage>
</organism>
<evidence type="ECO:0000256" key="1">
    <source>
        <dbReference type="ARBA" id="ARBA00022701"/>
    </source>
</evidence>
<evidence type="ECO:0000256" key="7">
    <source>
        <dbReference type="RuleBase" id="RU000394"/>
    </source>
</evidence>
<dbReference type="Proteomes" id="UP000019132">
    <property type="component" value="Unassembled WGS sequence"/>
</dbReference>
<feature type="binding site" evidence="6">
    <location>
        <begin position="110"/>
        <end position="117"/>
    </location>
    <ligand>
        <name>ATP</name>
        <dbReference type="ChEBI" id="CHEBI:30616"/>
    </ligand>
</feature>